<evidence type="ECO:0000313" key="3">
    <source>
        <dbReference type="Proteomes" id="UP000438429"/>
    </source>
</evidence>
<comment type="caution">
    <text evidence="2">The sequence shown here is derived from an EMBL/GenBank/DDBJ whole genome shotgun (WGS) entry which is preliminary data.</text>
</comment>
<sequence length="104" mass="10946">MRSCSALGVGARAGSTCLPVQEEAAQSVAFFAVRDVGQVVFPVANSLEDEEMHYSATLMRSNGKEKQIVVVVVVVVVGGGGPLTVFSSPVTQTPDSLFERIFNA</sequence>
<protein>
    <submittedName>
        <fullName evidence="2">Uncharacterized protein</fullName>
    </submittedName>
</protein>
<feature type="transmembrane region" description="Helical" evidence="1">
    <location>
        <begin position="68"/>
        <end position="87"/>
    </location>
</feature>
<gene>
    <name evidence="2" type="ORF">F2P81_018329</name>
</gene>
<evidence type="ECO:0000313" key="2">
    <source>
        <dbReference type="EMBL" id="KAF0029224.1"/>
    </source>
</evidence>
<organism evidence="2 3">
    <name type="scientific">Scophthalmus maximus</name>
    <name type="common">Turbot</name>
    <name type="synonym">Psetta maxima</name>
    <dbReference type="NCBI Taxonomy" id="52904"/>
    <lineage>
        <taxon>Eukaryota</taxon>
        <taxon>Metazoa</taxon>
        <taxon>Chordata</taxon>
        <taxon>Craniata</taxon>
        <taxon>Vertebrata</taxon>
        <taxon>Euteleostomi</taxon>
        <taxon>Actinopterygii</taxon>
        <taxon>Neopterygii</taxon>
        <taxon>Teleostei</taxon>
        <taxon>Neoteleostei</taxon>
        <taxon>Acanthomorphata</taxon>
        <taxon>Carangaria</taxon>
        <taxon>Pleuronectiformes</taxon>
        <taxon>Pleuronectoidei</taxon>
        <taxon>Scophthalmidae</taxon>
        <taxon>Scophthalmus</taxon>
    </lineage>
</organism>
<evidence type="ECO:0000256" key="1">
    <source>
        <dbReference type="SAM" id="Phobius"/>
    </source>
</evidence>
<keyword evidence="1" id="KW-1133">Transmembrane helix</keyword>
<dbReference type="EMBL" id="VEVO01000016">
    <property type="protein sequence ID" value="KAF0029224.1"/>
    <property type="molecule type" value="Genomic_DNA"/>
</dbReference>
<proteinExistence type="predicted"/>
<name>A0A6A4SEA8_SCOMX</name>
<dbReference type="Proteomes" id="UP000438429">
    <property type="component" value="Unassembled WGS sequence"/>
</dbReference>
<reference evidence="2 3" key="1">
    <citation type="submission" date="2019-06" db="EMBL/GenBank/DDBJ databases">
        <title>Draft genomes of female and male turbot (Scophthalmus maximus).</title>
        <authorList>
            <person name="Xu H."/>
            <person name="Xu X.-W."/>
            <person name="Shao C."/>
            <person name="Chen S."/>
        </authorList>
    </citation>
    <scope>NUCLEOTIDE SEQUENCE [LARGE SCALE GENOMIC DNA]</scope>
    <source>
        <strain evidence="2">Ysfricsl-2016a</strain>
        <tissue evidence="2">Blood</tissue>
    </source>
</reference>
<accession>A0A6A4SEA8</accession>
<dbReference type="AlphaFoldDB" id="A0A6A4SEA8"/>
<keyword evidence="1" id="KW-0812">Transmembrane</keyword>
<keyword evidence="1" id="KW-0472">Membrane</keyword>